<evidence type="ECO:0000313" key="2">
    <source>
        <dbReference type="Proteomes" id="UP001497680"/>
    </source>
</evidence>
<name>A0ACC0DCM6_9PEZI</name>
<accession>A0ACC0DCM6</accession>
<evidence type="ECO:0000313" key="1">
    <source>
        <dbReference type="EMBL" id="KAI6090323.1"/>
    </source>
</evidence>
<dbReference type="Proteomes" id="UP001497680">
    <property type="component" value="Unassembled WGS sequence"/>
</dbReference>
<organism evidence="1 2">
    <name type="scientific">Hypoxylon rubiginosum</name>
    <dbReference type="NCBI Taxonomy" id="110542"/>
    <lineage>
        <taxon>Eukaryota</taxon>
        <taxon>Fungi</taxon>
        <taxon>Dikarya</taxon>
        <taxon>Ascomycota</taxon>
        <taxon>Pezizomycotina</taxon>
        <taxon>Sordariomycetes</taxon>
        <taxon>Xylariomycetidae</taxon>
        <taxon>Xylariales</taxon>
        <taxon>Hypoxylaceae</taxon>
        <taxon>Hypoxylon</taxon>
    </lineage>
</organism>
<sequence length="263" mass="29491">MLILNPPPGAKALMPAGYSCICYMPERPDEIIKVPLPIDVCMEAHEIEKQIFSRLGKHKSIVNFVKSDEHGIYLDRAKYGCLRLYYMEGGTASLTEKTKWCHDVAEALEYVHQKNVRHADLSGRNLLIDSARNILLCDFAGSSIDDKPAIVRAEPGYRHPDEAEWKQPTIRSEIHSLGSVIFEIMTGKKPHDGLEEHEIVQLIEQGKYPDVSNVPLNDTIEKCWKGVFQSAAEVAQVIASQIASQPVPVKSVQPGWICECRLM</sequence>
<keyword evidence="2" id="KW-1185">Reference proteome</keyword>
<protein>
    <submittedName>
        <fullName evidence="1">Kinase-like protein</fullName>
    </submittedName>
</protein>
<gene>
    <name evidence="1" type="ORF">F4821DRAFT_28922</name>
</gene>
<comment type="caution">
    <text evidence="1">The sequence shown here is derived from an EMBL/GenBank/DDBJ whole genome shotgun (WGS) entry which is preliminary data.</text>
</comment>
<proteinExistence type="predicted"/>
<dbReference type="EMBL" id="MU394291">
    <property type="protein sequence ID" value="KAI6090323.1"/>
    <property type="molecule type" value="Genomic_DNA"/>
</dbReference>
<reference evidence="1 2" key="1">
    <citation type="journal article" date="2022" name="New Phytol.">
        <title>Ecological generalism drives hyperdiversity of secondary metabolite gene clusters in xylarialean endophytes.</title>
        <authorList>
            <person name="Franco M.E.E."/>
            <person name="Wisecaver J.H."/>
            <person name="Arnold A.E."/>
            <person name="Ju Y.M."/>
            <person name="Slot J.C."/>
            <person name="Ahrendt S."/>
            <person name="Moore L.P."/>
            <person name="Eastman K.E."/>
            <person name="Scott K."/>
            <person name="Konkel Z."/>
            <person name="Mondo S.J."/>
            <person name="Kuo A."/>
            <person name="Hayes R.D."/>
            <person name="Haridas S."/>
            <person name="Andreopoulos B."/>
            <person name="Riley R."/>
            <person name="LaButti K."/>
            <person name="Pangilinan J."/>
            <person name="Lipzen A."/>
            <person name="Amirebrahimi M."/>
            <person name="Yan J."/>
            <person name="Adam C."/>
            <person name="Keymanesh K."/>
            <person name="Ng V."/>
            <person name="Louie K."/>
            <person name="Northen T."/>
            <person name="Drula E."/>
            <person name="Henrissat B."/>
            <person name="Hsieh H.M."/>
            <person name="Youens-Clark K."/>
            <person name="Lutzoni F."/>
            <person name="Miadlikowska J."/>
            <person name="Eastwood D.C."/>
            <person name="Hamelin R.C."/>
            <person name="Grigoriev I.V."/>
            <person name="U'Ren J.M."/>
        </authorList>
    </citation>
    <scope>NUCLEOTIDE SEQUENCE [LARGE SCALE GENOMIC DNA]</scope>
    <source>
        <strain evidence="1 2">ER1909</strain>
    </source>
</reference>